<organism evidence="1">
    <name type="scientific">virus sp. ct1Uu26</name>
    <dbReference type="NCBI Taxonomy" id="2826789"/>
    <lineage>
        <taxon>Viruses</taxon>
    </lineage>
</organism>
<proteinExistence type="predicted"/>
<protein>
    <submittedName>
        <fullName evidence="1">Uncharacterized protein</fullName>
    </submittedName>
</protein>
<evidence type="ECO:0000313" key="1">
    <source>
        <dbReference type="EMBL" id="DAE27514.1"/>
    </source>
</evidence>
<accession>A0A8S5R8P7</accession>
<sequence>MDTRRNLIQVFLPFLKFGKQEGTLILRRDLPLCGYLNRPDREQCVQGLIQSLFDHF</sequence>
<reference evidence="1" key="1">
    <citation type="journal article" date="2021" name="Proc. Natl. Acad. Sci. U.S.A.">
        <title>A Catalog of Tens of Thousands of Viruses from Human Metagenomes Reveals Hidden Associations with Chronic Diseases.</title>
        <authorList>
            <person name="Tisza M.J."/>
            <person name="Buck C.B."/>
        </authorList>
    </citation>
    <scope>NUCLEOTIDE SEQUENCE</scope>
    <source>
        <strain evidence="1">Ct1Uu26</strain>
    </source>
</reference>
<name>A0A8S5R8P7_9VIRU</name>
<dbReference type="EMBL" id="BK015840">
    <property type="protein sequence ID" value="DAE27514.1"/>
    <property type="molecule type" value="Genomic_DNA"/>
</dbReference>